<comment type="caution">
    <text evidence="1">The sequence shown here is derived from an EMBL/GenBank/DDBJ whole genome shotgun (WGS) entry which is preliminary data.</text>
</comment>
<sequence>MSNPFTILGAACHADIAVQSACGAACPAVITVEQIVLIDKTRVAGLQNQWYPSMQRAHRIQRPGAPLALVDDPLDVRRDRQIFGLAVQPDHLSDVSEVVAKHDGNSGQMIRGLYEIRWILSGQSA</sequence>
<reference evidence="1 2" key="1">
    <citation type="submission" date="2016-01" db="EMBL/GenBank/DDBJ databases">
        <title>The new phylogeny of the genus Mycobacterium.</title>
        <authorList>
            <person name="Tarcisio F."/>
            <person name="Conor M."/>
            <person name="Antonella G."/>
            <person name="Elisabetta G."/>
            <person name="Giulia F.S."/>
            <person name="Sara T."/>
            <person name="Anna F."/>
            <person name="Clotilde B."/>
            <person name="Roberto B."/>
            <person name="Veronica D.S."/>
            <person name="Fabio R."/>
            <person name="Monica P."/>
            <person name="Olivier J."/>
            <person name="Enrico T."/>
            <person name="Nicola S."/>
        </authorList>
    </citation>
    <scope>NUCLEOTIDE SEQUENCE [LARGE SCALE GENOMIC DNA]</scope>
    <source>
        <strain evidence="1 2">ATCC 700010</strain>
    </source>
</reference>
<dbReference type="EMBL" id="LQQA01000005">
    <property type="protein sequence ID" value="ORX18529.1"/>
    <property type="molecule type" value="Genomic_DNA"/>
</dbReference>
<evidence type="ECO:0000313" key="2">
    <source>
        <dbReference type="Proteomes" id="UP000193964"/>
    </source>
</evidence>
<accession>A0A1X2FKM3</accession>
<name>A0A1X2FKM3_9MYCO</name>
<evidence type="ECO:0000313" key="1">
    <source>
        <dbReference type="EMBL" id="ORX18529.1"/>
    </source>
</evidence>
<organism evidence="1 2">
    <name type="scientific">Mycolicibacterium wolinskyi</name>
    <dbReference type="NCBI Taxonomy" id="59750"/>
    <lineage>
        <taxon>Bacteria</taxon>
        <taxon>Bacillati</taxon>
        <taxon>Actinomycetota</taxon>
        <taxon>Actinomycetes</taxon>
        <taxon>Mycobacteriales</taxon>
        <taxon>Mycobacteriaceae</taxon>
        <taxon>Mycolicibacterium</taxon>
    </lineage>
</organism>
<proteinExistence type="predicted"/>
<dbReference type="AlphaFoldDB" id="A0A1X2FKM3"/>
<protein>
    <submittedName>
        <fullName evidence="1">Uncharacterized protein</fullName>
    </submittedName>
</protein>
<dbReference type="RefSeq" id="WP_085142729.1">
    <property type="nucleotide sequence ID" value="NZ_JACKUA010000023.1"/>
</dbReference>
<gene>
    <name evidence="1" type="ORF">AWC31_14615</name>
</gene>
<dbReference type="Proteomes" id="UP000193964">
    <property type="component" value="Unassembled WGS sequence"/>
</dbReference>